<dbReference type="EMBL" id="CAJJDM010000074">
    <property type="protein sequence ID" value="CAD8083868.1"/>
    <property type="molecule type" value="Genomic_DNA"/>
</dbReference>
<organism evidence="2 3">
    <name type="scientific">Paramecium primaurelia</name>
    <dbReference type="NCBI Taxonomy" id="5886"/>
    <lineage>
        <taxon>Eukaryota</taxon>
        <taxon>Sar</taxon>
        <taxon>Alveolata</taxon>
        <taxon>Ciliophora</taxon>
        <taxon>Intramacronucleata</taxon>
        <taxon>Oligohymenophorea</taxon>
        <taxon>Peniculida</taxon>
        <taxon>Parameciidae</taxon>
        <taxon>Paramecium</taxon>
    </lineage>
</organism>
<dbReference type="Proteomes" id="UP000688137">
    <property type="component" value="Unassembled WGS sequence"/>
</dbReference>
<dbReference type="CDD" id="cd00170">
    <property type="entry name" value="SEC14"/>
    <property type="match status" value="1"/>
</dbReference>
<dbReference type="PROSITE" id="PS50191">
    <property type="entry name" value="CRAL_TRIO"/>
    <property type="match status" value="1"/>
</dbReference>
<dbReference type="InterPro" id="IPR001251">
    <property type="entry name" value="CRAL-TRIO_dom"/>
</dbReference>
<dbReference type="AlphaFoldDB" id="A0A8S1MU53"/>
<evidence type="ECO:0000313" key="3">
    <source>
        <dbReference type="Proteomes" id="UP000688137"/>
    </source>
</evidence>
<sequence length="78" mass="9160">MTYVFMKYPERQIRNIVINTDWLAKSIYNIVKKFLPKRTLEKMAFAGKDPKEILEVLSRDIDISVIPKKYGGQNDLII</sequence>
<evidence type="ECO:0000259" key="1">
    <source>
        <dbReference type="PROSITE" id="PS50191"/>
    </source>
</evidence>
<comment type="caution">
    <text evidence="2">The sequence shown here is derived from an EMBL/GenBank/DDBJ whole genome shotgun (WGS) entry which is preliminary data.</text>
</comment>
<proteinExistence type="predicted"/>
<evidence type="ECO:0000313" key="2">
    <source>
        <dbReference type="EMBL" id="CAD8083868.1"/>
    </source>
</evidence>
<gene>
    <name evidence="2" type="ORF">PPRIM_AZ9-3.1.T0710036</name>
</gene>
<reference evidence="2" key="1">
    <citation type="submission" date="2021-01" db="EMBL/GenBank/DDBJ databases">
        <authorList>
            <consortium name="Genoscope - CEA"/>
            <person name="William W."/>
        </authorList>
    </citation>
    <scope>NUCLEOTIDE SEQUENCE</scope>
</reference>
<protein>
    <recommendedName>
        <fullName evidence="1">CRAL-TRIO domain-containing protein</fullName>
    </recommendedName>
</protein>
<dbReference type="Pfam" id="PF00650">
    <property type="entry name" value="CRAL_TRIO"/>
    <property type="match status" value="1"/>
</dbReference>
<feature type="domain" description="CRAL-TRIO" evidence="1">
    <location>
        <begin position="1"/>
        <end position="78"/>
    </location>
</feature>
<accession>A0A8S1MU53</accession>
<dbReference type="PANTHER" id="PTHR46277">
    <property type="entry name" value="OS03G0850700 PROTEIN"/>
    <property type="match status" value="1"/>
</dbReference>
<name>A0A8S1MU53_PARPR</name>
<keyword evidence="3" id="KW-1185">Reference proteome</keyword>
<dbReference type="PANTHER" id="PTHR46277:SF3">
    <property type="entry name" value="BINDING PROTEIN, PUTATIVE-RELATED"/>
    <property type="match status" value="1"/>
</dbReference>